<proteinExistence type="predicted"/>
<evidence type="ECO:0000313" key="1">
    <source>
        <dbReference type="EMBL" id="RUT13342.1"/>
    </source>
</evidence>
<evidence type="ECO:0000313" key="2">
    <source>
        <dbReference type="Proteomes" id="UP000282574"/>
    </source>
</evidence>
<reference evidence="1 2" key="1">
    <citation type="journal article" date="2019" name="Genome Biol. Evol.">
        <title>Day and night: Metabolic profiles and evolutionary relationships of six axenic non-marine cyanobacteria.</title>
        <authorList>
            <person name="Will S.E."/>
            <person name="Henke P."/>
            <person name="Boedeker C."/>
            <person name="Huang S."/>
            <person name="Brinkmann H."/>
            <person name="Rohde M."/>
            <person name="Jarek M."/>
            <person name="Friedl T."/>
            <person name="Seufert S."/>
            <person name="Schumacher M."/>
            <person name="Overmann J."/>
            <person name="Neumann-Schaal M."/>
            <person name="Petersen J."/>
        </authorList>
    </citation>
    <scope>NUCLEOTIDE SEQUENCE [LARGE SCALE GENOMIC DNA]</scope>
    <source>
        <strain evidence="1 2">SAG 39.79</strain>
    </source>
</reference>
<dbReference type="InterPro" id="IPR024044">
    <property type="entry name" value="NifT/FixU_barrel-like_dom_sf"/>
</dbReference>
<dbReference type="SUPFAM" id="SSF159203">
    <property type="entry name" value="NifT/FixU-like"/>
    <property type="match status" value="1"/>
</dbReference>
<dbReference type="InterPro" id="IPR009727">
    <property type="entry name" value="NifT"/>
</dbReference>
<dbReference type="NCBIfam" id="TIGR02934">
    <property type="entry name" value="nifT_nitrog"/>
    <property type="match status" value="1"/>
</dbReference>
<keyword evidence="2" id="KW-1185">Reference proteome</keyword>
<dbReference type="Pfam" id="PF06988">
    <property type="entry name" value="NifT"/>
    <property type="match status" value="1"/>
</dbReference>
<gene>
    <name evidence="1" type="primary">fixU</name>
    <name evidence="1" type="ORF">DSM107010_12970</name>
</gene>
<accession>A0AB37UPP7</accession>
<protein>
    <submittedName>
        <fullName evidence="1">Nitrogen fixation protein NifT</fullName>
    </submittedName>
</protein>
<dbReference type="EMBL" id="RSCK01000007">
    <property type="protein sequence ID" value="RUT13342.1"/>
    <property type="molecule type" value="Genomic_DNA"/>
</dbReference>
<dbReference type="GO" id="GO:0009399">
    <property type="term" value="P:nitrogen fixation"/>
    <property type="evidence" value="ECO:0007669"/>
    <property type="project" value="InterPro"/>
</dbReference>
<name>A0AB37UPP7_9CYAN</name>
<dbReference type="Proteomes" id="UP000282574">
    <property type="component" value="Unassembled WGS sequence"/>
</dbReference>
<dbReference type="AlphaFoldDB" id="A0AB37UPP7"/>
<dbReference type="Gene3D" id="2.40.50.240">
    <property type="entry name" value="NifT/FixU-like"/>
    <property type="match status" value="1"/>
</dbReference>
<comment type="caution">
    <text evidence="1">The sequence shown here is derived from an EMBL/GenBank/DDBJ whole genome shotgun (WGS) entry which is preliminary data.</text>
</comment>
<organism evidence="1 2">
    <name type="scientific">Chroococcidiopsis cubana SAG 39.79</name>
    <dbReference type="NCBI Taxonomy" id="388085"/>
    <lineage>
        <taxon>Bacteria</taxon>
        <taxon>Bacillati</taxon>
        <taxon>Cyanobacteriota</taxon>
        <taxon>Cyanophyceae</taxon>
        <taxon>Chroococcidiopsidales</taxon>
        <taxon>Chroococcidiopsidaceae</taxon>
        <taxon>Chroococcidiopsis</taxon>
    </lineage>
</organism>
<sequence>MKVMLRQNATGHLVIYVAKKDLEEEVVNQTEGSEGKIFTLANGWELAIPNLPEPMKLPQTVEAKRLCKRTHKE</sequence>
<dbReference type="RefSeq" id="WP_015156525.1">
    <property type="nucleotide sequence ID" value="NZ_JAVKZF010000003.1"/>
</dbReference>